<name>A0A368GRJ5_ANCCA</name>
<keyword evidence="2" id="KW-0813">Transport</keyword>
<dbReference type="Pfam" id="PF07690">
    <property type="entry name" value="MFS_1"/>
    <property type="match status" value="1"/>
</dbReference>
<dbReference type="OrthoDB" id="370281at2759"/>
<dbReference type="SUPFAM" id="SSF103473">
    <property type="entry name" value="MFS general substrate transporter"/>
    <property type="match status" value="1"/>
</dbReference>
<gene>
    <name evidence="7" type="ORF">ANCCAN_07031</name>
</gene>
<feature type="transmembrane region" description="Helical" evidence="6">
    <location>
        <begin position="177"/>
        <end position="198"/>
    </location>
</feature>
<feature type="transmembrane region" description="Helical" evidence="6">
    <location>
        <begin position="299"/>
        <end position="320"/>
    </location>
</feature>
<keyword evidence="4 6" id="KW-1133">Transmembrane helix</keyword>
<dbReference type="GO" id="GO:0022857">
    <property type="term" value="F:transmembrane transporter activity"/>
    <property type="evidence" value="ECO:0007669"/>
    <property type="project" value="InterPro"/>
</dbReference>
<dbReference type="Gene3D" id="1.20.1250.20">
    <property type="entry name" value="MFS general substrate transporter like domains"/>
    <property type="match status" value="1"/>
</dbReference>
<evidence type="ECO:0000256" key="1">
    <source>
        <dbReference type="ARBA" id="ARBA00004127"/>
    </source>
</evidence>
<organism evidence="7 8">
    <name type="scientific">Ancylostoma caninum</name>
    <name type="common">Dog hookworm</name>
    <dbReference type="NCBI Taxonomy" id="29170"/>
    <lineage>
        <taxon>Eukaryota</taxon>
        <taxon>Metazoa</taxon>
        <taxon>Ecdysozoa</taxon>
        <taxon>Nematoda</taxon>
        <taxon>Chromadorea</taxon>
        <taxon>Rhabditida</taxon>
        <taxon>Rhabditina</taxon>
        <taxon>Rhabditomorpha</taxon>
        <taxon>Strongyloidea</taxon>
        <taxon>Ancylostomatidae</taxon>
        <taxon>Ancylostomatinae</taxon>
        <taxon>Ancylostoma</taxon>
    </lineage>
</organism>
<accession>A0A368GRJ5</accession>
<dbReference type="PANTHER" id="PTHR23510">
    <property type="entry name" value="INNER MEMBRANE TRANSPORT PROTEIN YAJR"/>
    <property type="match status" value="1"/>
</dbReference>
<evidence type="ECO:0000256" key="2">
    <source>
        <dbReference type="ARBA" id="ARBA00022448"/>
    </source>
</evidence>
<evidence type="ECO:0000256" key="6">
    <source>
        <dbReference type="SAM" id="Phobius"/>
    </source>
</evidence>
<evidence type="ECO:0000256" key="4">
    <source>
        <dbReference type="ARBA" id="ARBA00022989"/>
    </source>
</evidence>
<dbReference type="GO" id="GO:0005765">
    <property type="term" value="C:lysosomal membrane"/>
    <property type="evidence" value="ECO:0007669"/>
    <property type="project" value="TreeGrafter"/>
</dbReference>
<feature type="transmembrane region" description="Helical" evidence="6">
    <location>
        <begin position="90"/>
        <end position="108"/>
    </location>
</feature>
<evidence type="ECO:0000313" key="7">
    <source>
        <dbReference type="EMBL" id="RCN46991.1"/>
    </source>
</evidence>
<evidence type="ECO:0000313" key="8">
    <source>
        <dbReference type="Proteomes" id="UP000252519"/>
    </source>
</evidence>
<feature type="transmembrane region" description="Helical" evidence="6">
    <location>
        <begin position="205"/>
        <end position="224"/>
    </location>
</feature>
<dbReference type="EMBL" id="JOJR01000070">
    <property type="protein sequence ID" value="RCN46991.1"/>
    <property type="molecule type" value="Genomic_DNA"/>
</dbReference>
<evidence type="ECO:0000256" key="5">
    <source>
        <dbReference type="ARBA" id="ARBA00023136"/>
    </source>
</evidence>
<evidence type="ECO:0000256" key="3">
    <source>
        <dbReference type="ARBA" id="ARBA00022692"/>
    </source>
</evidence>
<feature type="transmembrane region" description="Helical" evidence="6">
    <location>
        <begin position="262"/>
        <end position="287"/>
    </location>
</feature>
<feature type="transmembrane region" description="Helical" evidence="6">
    <location>
        <begin position="326"/>
        <end position="345"/>
    </location>
</feature>
<dbReference type="InterPro" id="IPR036259">
    <property type="entry name" value="MFS_trans_sf"/>
</dbReference>
<keyword evidence="3 6" id="KW-0812">Transmembrane</keyword>
<comment type="subcellular location">
    <subcellularLocation>
        <location evidence="1">Endomembrane system</location>
        <topology evidence="1">Multi-pass membrane protein</topology>
    </subcellularLocation>
</comment>
<reference evidence="7 8" key="1">
    <citation type="submission" date="2014-10" db="EMBL/GenBank/DDBJ databases">
        <title>Draft genome of the hookworm Ancylostoma caninum.</title>
        <authorList>
            <person name="Mitreva M."/>
        </authorList>
    </citation>
    <scope>NUCLEOTIDE SEQUENCE [LARGE SCALE GENOMIC DNA]</scope>
    <source>
        <strain evidence="7 8">Baltimore</strain>
    </source>
</reference>
<evidence type="ECO:0008006" key="9">
    <source>
        <dbReference type="Google" id="ProtNLM"/>
    </source>
</evidence>
<protein>
    <recommendedName>
        <fullName evidence="9">Transporter, major facilitator family protein</fullName>
    </recommendedName>
</protein>
<keyword evidence="8" id="KW-1185">Reference proteome</keyword>
<keyword evidence="5 6" id="KW-0472">Membrane</keyword>
<sequence>MLHLFSSSVLGYQWDMSLVVIKHANLALLRAYALSASTVEDRSQAFACIGSGMAAGGLIGPGLQLVLTLIGSDGINIAGYYQLNLYNAPALVALLLNLSGFLVIYLYFEENYEVMERDLKKMCHELPQPCYTALFICAATRFGQEFAQSTVETLGSPFTMLMFLFDKESAVKANSTAQLAAGFVGIFLYLTFFFVEITKRAPLRIFSIMGLNIFAALFVTTYPWPFIPHKVQMAVNGSDAGCYADRFAWCSNLSAVSPWLYYPLYVLVFGCVHSLLNICVTTIFSQVMGPCRQGTSQGLFIMAGSLGRLLAPLTMTALYTRFGPRAPWTMEIVQFYILATVWLVFYRKMVPLQSRTIPGK</sequence>
<proteinExistence type="predicted"/>
<comment type="caution">
    <text evidence="7">The sequence shown here is derived from an EMBL/GenBank/DDBJ whole genome shotgun (WGS) entry which is preliminary data.</text>
</comment>
<dbReference type="PANTHER" id="PTHR23510:SF3">
    <property type="entry name" value="MAJOR FACILITATOR SUPERFAMILY DOMAIN-CONTAINING PROTEIN 8"/>
    <property type="match status" value="1"/>
</dbReference>
<dbReference type="InterPro" id="IPR051068">
    <property type="entry name" value="MFS_Domain-Containing_Protein"/>
</dbReference>
<dbReference type="Proteomes" id="UP000252519">
    <property type="component" value="Unassembled WGS sequence"/>
</dbReference>
<dbReference type="AlphaFoldDB" id="A0A368GRJ5"/>
<dbReference type="STRING" id="29170.A0A368GRJ5"/>
<dbReference type="InterPro" id="IPR011701">
    <property type="entry name" value="MFS"/>
</dbReference>
<feature type="transmembrane region" description="Helical" evidence="6">
    <location>
        <begin position="45"/>
        <end position="70"/>
    </location>
</feature>
<dbReference type="GO" id="GO:0012505">
    <property type="term" value="C:endomembrane system"/>
    <property type="evidence" value="ECO:0007669"/>
    <property type="project" value="UniProtKB-SubCell"/>
</dbReference>